<gene>
    <name evidence="2" type="ORF">PRK78_007307</name>
</gene>
<dbReference type="GO" id="GO:0005737">
    <property type="term" value="C:cytoplasm"/>
    <property type="evidence" value="ECO:0007669"/>
    <property type="project" value="TreeGrafter"/>
</dbReference>
<organism evidence="2 3">
    <name type="scientific">Emydomyces testavorans</name>
    <dbReference type="NCBI Taxonomy" id="2070801"/>
    <lineage>
        <taxon>Eukaryota</taxon>
        <taxon>Fungi</taxon>
        <taxon>Dikarya</taxon>
        <taxon>Ascomycota</taxon>
        <taxon>Pezizomycotina</taxon>
        <taxon>Eurotiomycetes</taxon>
        <taxon>Eurotiomycetidae</taxon>
        <taxon>Onygenales</taxon>
        <taxon>Nannizziopsiaceae</taxon>
        <taxon>Emydomyces</taxon>
    </lineage>
</organism>
<dbReference type="EMBL" id="CP120631">
    <property type="protein sequence ID" value="WEW61811.1"/>
    <property type="molecule type" value="Genomic_DNA"/>
</dbReference>
<dbReference type="PANTHER" id="PTHR24361:SF613">
    <property type="entry name" value="NUCLEAR RECEPTOR-BINDING PROTEIN-RELATED"/>
    <property type="match status" value="1"/>
</dbReference>
<reference evidence="2" key="1">
    <citation type="submission" date="2023-03" db="EMBL/GenBank/DDBJ databases">
        <title>Emydomyces testavorans Genome Sequence.</title>
        <authorList>
            <person name="Hoyer L."/>
        </authorList>
    </citation>
    <scope>NUCLEOTIDE SEQUENCE</scope>
    <source>
        <strain evidence="2">16-2883</strain>
    </source>
</reference>
<dbReference type="InterPro" id="IPR000719">
    <property type="entry name" value="Prot_kinase_dom"/>
</dbReference>
<dbReference type="Gene3D" id="1.10.510.10">
    <property type="entry name" value="Transferase(Phosphotransferase) domain 1"/>
    <property type="match status" value="1"/>
</dbReference>
<dbReference type="InterPro" id="IPR011009">
    <property type="entry name" value="Kinase-like_dom_sf"/>
</dbReference>
<sequence length="256" mass="28458">MGSHGVLSMPSGISADNIIGAGTSGICFRYPGTNKVIKIPLTDDEEGERCRIEAKVYERIQNLPDRPSSILGYYGRTPYGIELAYASHGSIRQYRKNGGRFPNELLYRWAEQASEAMAFCHTYGILHADINCRNFFIDDSLNLLLADFAGSSIDKEIPLVYYSASHRHPNCRESPLVATVQTEIFAYGSFLYELVTGDAPVTSGSSLEVFPDVTNLILGAVMSGCWNDEFETMNDVRQRIKEEMQALDILCPNVSF</sequence>
<proteinExistence type="predicted"/>
<dbReference type="AlphaFoldDB" id="A0AAF0IMK0"/>
<accession>A0AAF0IMK0</accession>
<evidence type="ECO:0000313" key="3">
    <source>
        <dbReference type="Proteomes" id="UP001219355"/>
    </source>
</evidence>
<dbReference type="Proteomes" id="UP001219355">
    <property type="component" value="Chromosome 5"/>
</dbReference>
<dbReference type="GO" id="GO:0004674">
    <property type="term" value="F:protein serine/threonine kinase activity"/>
    <property type="evidence" value="ECO:0007669"/>
    <property type="project" value="TreeGrafter"/>
</dbReference>
<dbReference type="PANTHER" id="PTHR24361">
    <property type="entry name" value="MITOGEN-ACTIVATED KINASE KINASE KINASE"/>
    <property type="match status" value="1"/>
</dbReference>
<keyword evidence="3" id="KW-1185">Reference proteome</keyword>
<name>A0AAF0IMK0_9EURO</name>
<dbReference type="PROSITE" id="PS50011">
    <property type="entry name" value="PROTEIN_KINASE_DOM"/>
    <property type="match status" value="1"/>
</dbReference>
<feature type="domain" description="Protein kinase" evidence="1">
    <location>
        <begin position="13"/>
        <end position="256"/>
    </location>
</feature>
<dbReference type="SUPFAM" id="SSF56112">
    <property type="entry name" value="Protein kinase-like (PK-like)"/>
    <property type="match status" value="1"/>
</dbReference>
<evidence type="ECO:0000259" key="1">
    <source>
        <dbReference type="PROSITE" id="PS50011"/>
    </source>
</evidence>
<evidence type="ECO:0000313" key="2">
    <source>
        <dbReference type="EMBL" id="WEW61811.1"/>
    </source>
</evidence>
<dbReference type="Pfam" id="PF00069">
    <property type="entry name" value="Pkinase"/>
    <property type="match status" value="1"/>
</dbReference>
<protein>
    <recommendedName>
        <fullName evidence="1">Protein kinase domain-containing protein</fullName>
    </recommendedName>
</protein>
<dbReference type="InterPro" id="IPR053235">
    <property type="entry name" value="Ser_Thr_kinase"/>
</dbReference>
<dbReference type="GO" id="GO:0005524">
    <property type="term" value="F:ATP binding"/>
    <property type="evidence" value="ECO:0007669"/>
    <property type="project" value="InterPro"/>
</dbReference>